<dbReference type="InterPro" id="IPR005467">
    <property type="entry name" value="His_kinase_dom"/>
</dbReference>
<evidence type="ECO:0000256" key="1">
    <source>
        <dbReference type="ARBA" id="ARBA00000085"/>
    </source>
</evidence>
<dbReference type="GO" id="GO:0000155">
    <property type="term" value="F:phosphorelay sensor kinase activity"/>
    <property type="evidence" value="ECO:0007669"/>
    <property type="project" value="InterPro"/>
</dbReference>
<dbReference type="SUPFAM" id="SSF55874">
    <property type="entry name" value="ATPase domain of HSP90 chaperone/DNA topoisomerase II/histidine kinase"/>
    <property type="match status" value="1"/>
</dbReference>
<dbReference type="PROSITE" id="PS50109">
    <property type="entry name" value="HIS_KIN"/>
    <property type="match status" value="1"/>
</dbReference>
<dbReference type="EC" id="2.7.13.3" evidence="3"/>
<keyword evidence="4" id="KW-0597">Phosphoprotein</keyword>
<evidence type="ECO:0000256" key="4">
    <source>
        <dbReference type="ARBA" id="ARBA00022553"/>
    </source>
</evidence>
<feature type="domain" description="HAMP" evidence="11">
    <location>
        <begin position="302"/>
        <end position="353"/>
    </location>
</feature>
<protein>
    <recommendedName>
        <fullName evidence="3">histidine kinase</fullName>
        <ecNumber evidence="3">2.7.13.3</ecNumber>
    </recommendedName>
</protein>
<dbReference type="SMART" id="SM00388">
    <property type="entry name" value="HisKA"/>
    <property type="match status" value="1"/>
</dbReference>
<feature type="transmembrane region" description="Helical" evidence="9">
    <location>
        <begin position="281"/>
        <end position="300"/>
    </location>
</feature>
<dbReference type="Gene3D" id="3.30.565.10">
    <property type="entry name" value="Histidine kinase-like ATPase, C-terminal domain"/>
    <property type="match status" value="1"/>
</dbReference>
<evidence type="ECO:0000256" key="3">
    <source>
        <dbReference type="ARBA" id="ARBA00012438"/>
    </source>
</evidence>
<dbReference type="PRINTS" id="PR00344">
    <property type="entry name" value="BCTRLSENSOR"/>
</dbReference>
<evidence type="ECO:0000259" key="11">
    <source>
        <dbReference type="PROSITE" id="PS50885"/>
    </source>
</evidence>
<dbReference type="AlphaFoldDB" id="A0A4P7B9T3"/>
<keyword evidence="9" id="KW-0472">Membrane</keyword>
<dbReference type="Proteomes" id="UP000294359">
    <property type="component" value="Chromosome"/>
</dbReference>
<evidence type="ECO:0000256" key="9">
    <source>
        <dbReference type="SAM" id="Phobius"/>
    </source>
</evidence>
<evidence type="ECO:0000256" key="6">
    <source>
        <dbReference type="ARBA" id="ARBA00022777"/>
    </source>
</evidence>
<reference evidence="12" key="3">
    <citation type="submission" date="2022-12" db="EMBL/GenBank/DDBJ databases">
        <authorList>
            <person name="Sun Q."/>
            <person name="Kim S."/>
        </authorList>
    </citation>
    <scope>NUCLEOTIDE SEQUENCE</scope>
    <source>
        <strain evidence="12">KCTC 12344</strain>
    </source>
</reference>
<keyword evidence="9" id="KW-1133">Transmembrane helix</keyword>
<feature type="domain" description="Histidine kinase" evidence="10">
    <location>
        <begin position="389"/>
        <end position="602"/>
    </location>
</feature>
<dbReference type="CDD" id="cd18774">
    <property type="entry name" value="PDC2_HK_sensor"/>
    <property type="match status" value="1"/>
</dbReference>
<keyword evidence="7" id="KW-0902">Two-component regulatory system</keyword>
<reference evidence="12" key="1">
    <citation type="journal article" date="2014" name="Int. J. Syst. Evol. Microbiol.">
        <title>Complete genome sequence of Corynebacterium casei LMG S-19264T (=DSM 44701T), isolated from a smear-ripened cheese.</title>
        <authorList>
            <consortium name="US DOE Joint Genome Institute (JGI-PGF)"/>
            <person name="Walter F."/>
            <person name="Albersmeier A."/>
            <person name="Kalinowski J."/>
            <person name="Ruckert C."/>
        </authorList>
    </citation>
    <scope>NUCLEOTIDE SEQUENCE</scope>
    <source>
        <strain evidence="12">KCTC 12344</strain>
    </source>
</reference>
<evidence type="ECO:0000256" key="5">
    <source>
        <dbReference type="ARBA" id="ARBA00022679"/>
    </source>
</evidence>
<dbReference type="GO" id="GO:0016020">
    <property type="term" value="C:membrane"/>
    <property type="evidence" value="ECO:0007669"/>
    <property type="project" value="UniProtKB-SubCell"/>
</dbReference>
<dbReference type="Pfam" id="PF00512">
    <property type="entry name" value="HisKA"/>
    <property type="match status" value="1"/>
</dbReference>
<feature type="coiled-coil region" evidence="8">
    <location>
        <begin position="331"/>
        <end position="377"/>
    </location>
</feature>
<proteinExistence type="predicted"/>
<dbReference type="InterPro" id="IPR003660">
    <property type="entry name" value="HAMP_dom"/>
</dbReference>
<keyword evidence="6 13" id="KW-0418">Kinase</keyword>
<feature type="transmembrane region" description="Helical" evidence="9">
    <location>
        <begin position="15"/>
        <end position="38"/>
    </location>
</feature>
<evidence type="ECO:0000259" key="10">
    <source>
        <dbReference type="PROSITE" id="PS50109"/>
    </source>
</evidence>
<dbReference type="Pfam" id="PF02518">
    <property type="entry name" value="HATPase_c"/>
    <property type="match status" value="1"/>
</dbReference>
<dbReference type="PANTHER" id="PTHR43711">
    <property type="entry name" value="TWO-COMPONENT HISTIDINE KINASE"/>
    <property type="match status" value="1"/>
</dbReference>
<evidence type="ECO:0000313" key="14">
    <source>
        <dbReference type="Proteomes" id="UP000294359"/>
    </source>
</evidence>
<dbReference type="PANTHER" id="PTHR43711:SF31">
    <property type="entry name" value="HISTIDINE KINASE"/>
    <property type="match status" value="1"/>
</dbReference>
<evidence type="ECO:0000313" key="15">
    <source>
        <dbReference type="Proteomes" id="UP000619512"/>
    </source>
</evidence>
<dbReference type="SMART" id="SM00387">
    <property type="entry name" value="HATPase_c"/>
    <property type="match status" value="1"/>
</dbReference>
<keyword evidence="8" id="KW-0175">Coiled coil</keyword>
<dbReference type="InterPro" id="IPR003594">
    <property type="entry name" value="HATPase_dom"/>
</dbReference>
<keyword evidence="5" id="KW-0808">Transferase</keyword>
<evidence type="ECO:0000256" key="7">
    <source>
        <dbReference type="ARBA" id="ARBA00023012"/>
    </source>
</evidence>
<sequence>MPPVPAVTLKLRTHYLLLALSIVAPIALFSAFAFDMLLSAQRETARRGIEEAARTSSVVIDADIDRARSVMQVLGKSHALAAGDLRRFHAEAAAANAGPGAWMILYDASGRQLFNTRLPYGQAGAARPDMDVLRAVLRDGADRISGIRSVRSLDMTVVMVDHPFTLPDGSQRVLAQVFSPSYFARAIAGRAIPSSWRSSVIDADGKIIARSHRADEFAGRSANPVVEAARRSGVSGAFRHVTADGFDAYDYFVRSPLSGWTVVVSAPVDEVEATVWQSVRVTLVGLSLAIVAALALAILSGRRLLRFVARASVAARALGEGRAAPLRPSAIREMEELNVALREAGERLEQEMRSRALAEEERNAALALERTARAEAERQNAAKDEFLAMLGHELRNPLSAMSSAIAVLDAAPAHAERARDVLRRQSAHLRALVDDLLEVNRALMGKLSLRHDPVDLAVVVAACAETLRTAGATGNCRLVTALAPAPVLGDATRLAQIVDNILDNAIKYSPNGGVVRIAVGLRDGAVQLIVSDEGEGIAPALLPQVFNVFVQGEQTLQRARGGLGIGLTLVRRLVDLHGGSIAIDSPGEGLGTTVTVRLPVNA</sequence>
<dbReference type="EMBL" id="CP038026">
    <property type="protein sequence ID" value="QBQ35321.1"/>
    <property type="molecule type" value="Genomic_DNA"/>
</dbReference>
<dbReference type="InterPro" id="IPR004358">
    <property type="entry name" value="Sig_transdc_His_kin-like_C"/>
</dbReference>
<dbReference type="Proteomes" id="UP000619512">
    <property type="component" value="Unassembled WGS sequence"/>
</dbReference>
<dbReference type="PROSITE" id="PS50885">
    <property type="entry name" value="HAMP"/>
    <property type="match status" value="1"/>
</dbReference>
<keyword evidence="9" id="KW-0812">Transmembrane</keyword>
<gene>
    <name evidence="13" type="ORF">E1742_03435</name>
    <name evidence="12" type="ORF">GCM10007388_38010</name>
</gene>
<dbReference type="InterPro" id="IPR050736">
    <property type="entry name" value="Sensor_HK_Regulatory"/>
</dbReference>
<evidence type="ECO:0000256" key="2">
    <source>
        <dbReference type="ARBA" id="ARBA00004370"/>
    </source>
</evidence>
<dbReference type="Gene3D" id="1.10.287.130">
    <property type="match status" value="1"/>
</dbReference>
<reference evidence="13 14" key="2">
    <citation type="submission" date="2019-03" db="EMBL/GenBank/DDBJ databases">
        <title>Draft Genome Sequences of Six Type Strains of the Genus Massilia.</title>
        <authorList>
            <person name="Miess H."/>
            <person name="Frediansyhah A."/>
            <person name="Gross H."/>
        </authorList>
    </citation>
    <scope>NUCLEOTIDE SEQUENCE [LARGE SCALE GENOMIC DNA]</scope>
    <source>
        <strain evidence="13 14">DSM 17505</strain>
    </source>
</reference>
<name>A0A4P7B9T3_9BURK</name>
<evidence type="ECO:0000313" key="13">
    <source>
        <dbReference type="EMBL" id="QBQ35321.1"/>
    </source>
</evidence>
<dbReference type="InterPro" id="IPR003661">
    <property type="entry name" value="HisK_dim/P_dom"/>
</dbReference>
<dbReference type="RefSeq" id="WP_134383560.1">
    <property type="nucleotide sequence ID" value="NZ_BMWW01000007.1"/>
</dbReference>
<dbReference type="InterPro" id="IPR036097">
    <property type="entry name" value="HisK_dim/P_sf"/>
</dbReference>
<keyword evidence="14" id="KW-1185">Reference proteome</keyword>
<comment type="subcellular location">
    <subcellularLocation>
        <location evidence="2">Membrane</location>
    </subcellularLocation>
</comment>
<evidence type="ECO:0000256" key="8">
    <source>
        <dbReference type="SAM" id="Coils"/>
    </source>
</evidence>
<accession>A0A4P7B9T3</accession>
<dbReference type="OrthoDB" id="8552871at2"/>
<dbReference type="SUPFAM" id="SSF47384">
    <property type="entry name" value="Homodimeric domain of signal transducing histidine kinase"/>
    <property type="match status" value="1"/>
</dbReference>
<organism evidence="12 15">
    <name type="scientific">Pseudoduganella plicata</name>
    <dbReference type="NCBI Taxonomy" id="321984"/>
    <lineage>
        <taxon>Bacteria</taxon>
        <taxon>Pseudomonadati</taxon>
        <taxon>Pseudomonadota</taxon>
        <taxon>Betaproteobacteria</taxon>
        <taxon>Burkholderiales</taxon>
        <taxon>Oxalobacteraceae</taxon>
        <taxon>Telluria group</taxon>
        <taxon>Pseudoduganella</taxon>
    </lineage>
</organism>
<dbReference type="InterPro" id="IPR036890">
    <property type="entry name" value="HATPase_C_sf"/>
</dbReference>
<dbReference type="CDD" id="cd00082">
    <property type="entry name" value="HisKA"/>
    <property type="match status" value="1"/>
</dbReference>
<evidence type="ECO:0000313" key="12">
    <source>
        <dbReference type="EMBL" id="GGZ00871.1"/>
    </source>
</evidence>
<dbReference type="EMBL" id="BMWW01000007">
    <property type="protein sequence ID" value="GGZ00871.1"/>
    <property type="molecule type" value="Genomic_DNA"/>
</dbReference>
<comment type="catalytic activity">
    <reaction evidence="1">
        <text>ATP + protein L-histidine = ADP + protein N-phospho-L-histidine.</text>
        <dbReference type="EC" id="2.7.13.3"/>
    </reaction>
</comment>